<reference evidence="1 2" key="1">
    <citation type="submission" date="2017-03" db="EMBL/GenBank/DDBJ databases">
        <authorList>
            <person name="Afonso C.L."/>
            <person name="Miller P.J."/>
            <person name="Scott M.A."/>
            <person name="Spackman E."/>
            <person name="Goraichik I."/>
            <person name="Dimitrov K.M."/>
            <person name="Suarez D.L."/>
            <person name="Swayne D.E."/>
        </authorList>
    </citation>
    <scope>NUCLEOTIDE SEQUENCE [LARGE SCALE GENOMIC DNA]</scope>
    <source>
        <strain evidence="1 2">CECT 7450</strain>
    </source>
</reference>
<protein>
    <recommendedName>
        <fullName evidence="3">Acetolactate synthase</fullName>
    </recommendedName>
</protein>
<dbReference type="EMBL" id="FWFX01000007">
    <property type="protein sequence ID" value="SLN51460.1"/>
    <property type="molecule type" value="Genomic_DNA"/>
</dbReference>
<name>A0A1X6ZHP0_9RHOB</name>
<evidence type="ECO:0000313" key="2">
    <source>
        <dbReference type="Proteomes" id="UP000193061"/>
    </source>
</evidence>
<evidence type="ECO:0000313" key="1">
    <source>
        <dbReference type="EMBL" id="SLN51460.1"/>
    </source>
</evidence>
<accession>A0A1X6ZHP0</accession>
<dbReference type="RefSeq" id="WP_234999509.1">
    <property type="nucleotide sequence ID" value="NZ_FWFX01000007.1"/>
</dbReference>
<evidence type="ECO:0008006" key="3">
    <source>
        <dbReference type="Google" id="ProtNLM"/>
    </source>
</evidence>
<gene>
    <name evidence="1" type="ORF">ROA7450_02577</name>
</gene>
<dbReference type="Pfam" id="PF20107">
    <property type="entry name" value="DUF6497"/>
    <property type="match status" value="1"/>
</dbReference>
<dbReference type="Proteomes" id="UP000193061">
    <property type="component" value="Unassembled WGS sequence"/>
</dbReference>
<sequence length="164" mass="18102">MAKRKLWKPGLANAFSSARAVVASTLGRVPKKIAFCGSALVAASVGWALEPKQRQAVTLPSGIEVYLQEMLWDRPGEGLAYRFRFVSPEFVDDGAALENIQADLEYLCERFALPRVSNDVGPTPSQIIVSLADRPSEFGVFDENVAQVFEAYRVENNSCVWEAF</sequence>
<dbReference type="InterPro" id="IPR045467">
    <property type="entry name" value="DUF6497"/>
</dbReference>
<proteinExistence type="predicted"/>
<keyword evidence="2" id="KW-1185">Reference proteome</keyword>
<dbReference type="AlphaFoldDB" id="A0A1X6ZHP0"/>
<organism evidence="1 2">
    <name type="scientific">Roseovarius albus</name>
    <dbReference type="NCBI Taxonomy" id="1247867"/>
    <lineage>
        <taxon>Bacteria</taxon>
        <taxon>Pseudomonadati</taxon>
        <taxon>Pseudomonadota</taxon>
        <taxon>Alphaproteobacteria</taxon>
        <taxon>Rhodobacterales</taxon>
        <taxon>Roseobacteraceae</taxon>
        <taxon>Roseovarius</taxon>
    </lineage>
</organism>